<sequence>MADEQLEANVPQEQQGAFRSFLKTVATFSGDLSNLTCPSFLLAPTSLLEYSSYWCDHPELFAAITEPEDPLERMLACVKWFISSLNGSYSSRVSSAKNEYEKKPFNPVLGEVFYCSWADVEGCGETSLVCEQVSHHPPISGFYLQNKSKGVYCSGYNGQQSRFSATNINIDQVGHALVHLTNRNDESYLITLPSLQIQGLWYGAPYVELLGNSIIQSSSGYHAYIEYTGRGWVSGEKHHFKATIQNNADYDASIGHKHARGDTWVVEGQWVGVSNLTKPGSKTAEHFYDAAYAPPAERIVPPLEEQEPLESRKLWHPVASALRAYDYETASREKAKIENAQRAERKEREEKGEKWEPRYFTYIENDEEYARLHGMDVKDKHPDLDDAVWVAKEFIQLRTGGDEID</sequence>
<dbReference type="Gene3D" id="6.10.250.1430">
    <property type="match status" value="1"/>
</dbReference>
<proteinExistence type="inferred from homology"/>
<evidence type="ECO:0000313" key="3">
    <source>
        <dbReference type="EMBL" id="OZJ01893.1"/>
    </source>
</evidence>
<dbReference type="Pfam" id="PF01237">
    <property type="entry name" value="Oxysterol_BP"/>
    <property type="match status" value="2"/>
</dbReference>
<evidence type="ECO:0008006" key="5">
    <source>
        <dbReference type="Google" id="ProtNLM"/>
    </source>
</evidence>
<dbReference type="Proteomes" id="UP000242875">
    <property type="component" value="Unassembled WGS sequence"/>
</dbReference>
<evidence type="ECO:0000313" key="4">
    <source>
        <dbReference type="Proteomes" id="UP000242875"/>
    </source>
</evidence>
<organism evidence="3 4">
    <name type="scientific">Bifiguratus adelaidae</name>
    <dbReference type="NCBI Taxonomy" id="1938954"/>
    <lineage>
        <taxon>Eukaryota</taxon>
        <taxon>Fungi</taxon>
        <taxon>Fungi incertae sedis</taxon>
        <taxon>Mucoromycota</taxon>
        <taxon>Mucoromycotina</taxon>
        <taxon>Endogonomycetes</taxon>
        <taxon>Endogonales</taxon>
        <taxon>Endogonales incertae sedis</taxon>
        <taxon>Bifiguratus</taxon>
    </lineage>
</organism>
<comment type="caution">
    <text evidence="3">The sequence shown here is derived from an EMBL/GenBank/DDBJ whole genome shotgun (WGS) entry which is preliminary data.</text>
</comment>
<evidence type="ECO:0000256" key="2">
    <source>
        <dbReference type="RuleBase" id="RU003844"/>
    </source>
</evidence>
<dbReference type="OrthoDB" id="14833at2759"/>
<dbReference type="EMBL" id="MVBO01000221">
    <property type="protein sequence ID" value="OZJ01893.1"/>
    <property type="molecule type" value="Genomic_DNA"/>
</dbReference>
<dbReference type="PANTHER" id="PTHR10972">
    <property type="entry name" value="OXYSTEROL-BINDING PROTEIN-RELATED"/>
    <property type="match status" value="1"/>
</dbReference>
<dbReference type="InterPro" id="IPR018494">
    <property type="entry name" value="Oxysterol-bd_CS"/>
</dbReference>
<dbReference type="SUPFAM" id="SSF144000">
    <property type="entry name" value="Oxysterol-binding protein-like"/>
    <property type="match status" value="1"/>
</dbReference>
<dbReference type="Gene3D" id="2.40.160.120">
    <property type="match status" value="1"/>
</dbReference>
<gene>
    <name evidence="3" type="ORF">BZG36_05038</name>
</gene>
<dbReference type="GO" id="GO:0016020">
    <property type="term" value="C:membrane"/>
    <property type="evidence" value="ECO:0007669"/>
    <property type="project" value="TreeGrafter"/>
</dbReference>
<keyword evidence="4" id="KW-1185">Reference proteome</keyword>
<dbReference type="Gene3D" id="3.30.70.3490">
    <property type="match status" value="1"/>
</dbReference>
<dbReference type="Gene3D" id="1.10.287.2720">
    <property type="match status" value="1"/>
</dbReference>
<dbReference type="GO" id="GO:0008142">
    <property type="term" value="F:oxysterol binding"/>
    <property type="evidence" value="ECO:0007669"/>
    <property type="project" value="TreeGrafter"/>
</dbReference>
<comment type="similarity">
    <text evidence="1 2">Belongs to the OSBP family.</text>
</comment>
<dbReference type="AlphaFoldDB" id="A0A261XU93"/>
<reference evidence="3 4" key="1">
    <citation type="journal article" date="2017" name="Mycologia">
        <title>Bifiguratus adelaidae, gen. et sp. nov., a new member of Mucoromycotina in endophytic and soil-dwelling habitats.</title>
        <authorList>
            <person name="Torres-Cruz T.J."/>
            <person name="Billingsley Tobias T.L."/>
            <person name="Almatruk M."/>
            <person name="Hesse C."/>
            <person name="Kuske C.R."/>
            <person name="Desiro A."/>
            <person name="Benucci G.M."/>
            <person name="Bonito G."/>
            <person name="Stajich J.E."/>
            <person name="Dunlap C."/>
            <person name="Arnold A.E."/>
            <person name="Porras-Alfaro A."/>
        </authorList>
    </citation>
    <scope>NUCLEOTIDE SEQUENCE [LARGE SCALE GENOMIC DNA]</scope>
    <source>
        <strain evidence="3 4">AZ0501</strain>
    </source>
</reference>
<name>A0A261XU93_9FUNG</name>
<protein>
    <recommendedName>
        <fullName evidence="5">Oxysterol-binding protein</fullName>
    </recommendedName>
</protein>
<dbReference type="PANTHER" id="PTHR10972:SF184">
    <property type="entry name" value="OXYSTEROL-BINDING PROTEIN HOMOLOG 4-RELATED"/>
    <property type="match status" value="1"/>
</dbReference>
<accession>A0A261XU93</accession>
<dbReference type="GO" id="GO:0005829">
    <property type="term" value="C:cytosol"/>
    <property type="evidence" value="ECO:0007669"/>
    <property type="project" value="TreeGrafter"/>
</dbReference>
<dbReference type="InterPro" id="IPR000648">
    <property type="entry name" value="Oxysterol-bd"/>
</dbReference>
<dbReference type="InterPro" id="IPR037239">
    <property type="entry name" value="OSBP_sf"/>
</dbReference>
<evidence type="ECO:0000256" key="1">
    <source>
        <dbReference type="ARBA" id="ARBA00008842"/>
    </source>
</evidence>
<dbReference type="PROSITE" id="PS01013">
    <property type="entry name" value="OSBP"/>
    <property type="match status" value="1"/>
</dbReference>